<accession>A0ABX1PEC2</accession>
<evidence type="ECO:0000313" key="2">
    <source>
        <dbReference type="EMBL" id="NMG22800.1"/>
    </source>
</evidence>
<feature type="domain" description="Ribbon-helix-helix protein CopG" evidence="1">
    <location>
        <begin position="5"/>
        <end position="43"/>
    </location>
</feature>
<evidence type="ECO:0000313" key="3">
    <source>
        <dbReference type="Proteomes" id="UP000718564"/>
    </source>
</evidence>
<name>A0ABX1PEC2_9CYAN</name>
<protein>
    <submittedName>
        <fullName evidence="2">CopG family transcriptional regulator</fullName>
    </submittedName>
</protein>
<proteinExistence type="predicted"/>
<dbReference type="RefSeq" id="WP_169157985.1">
    <property type="nucleotide sequence ID" value="NZ_CAWPJE010000325.1"/>
</dbReference>
<keyword evidence="3" id="KW-1185">Reference proteome</keyword>
<dbReference type="InterPro" id="IPR002145">
    <property type="entry name" value="CopG"/>
</dbReference>
<reference evidence="2 3" key="1">
    <citation type="submission" date="2018-06" db="EMBL/GenBank/DDBJ databases">
        <title>Comparative genomics of Brasilonema spp. strains.</title>
        <authorList>
            <person name="Alvarenga D.O."/>
            <person name="Fiore M.F."/>
            <person name="Varani A.M."/>
        </authorList>
    </citation>
    <scope>NUCLEOTIDE SEQUENCE [LARGE SCALE GENOMIC DNA]</scope>
    <source>
        <strain evidence="2 3">SPC951</strain>
    </source>
</reference>
<comment type="caution">
    <text evidence="2">The sequence shown here is derived from an EMBL/GenBank/DDBJ whole genome shotgun (WGS) entry which is preliminary data.</text>
</comment>
<dbReference type="Pfam" id="PF01402">
    <property type="entry name" value="RHH_1"/>
    <property type="match status" value="1"/>
</dbReference>
<gene>
    <name evidence="2" type="ORF">DP116_26530</name>
</gene>
<dbReference type="EMBL" id="QMEB01000319">
    <property type="protein sequence ID" value="NMG22800.1"/>
    <property type="molecule type" value="Genomic_DNA"/>
</dbReference>
<dbReference type="Proteomes" id="UP000718564">
    <property type="component" value="Unassembled WGS sequence"/>
</dbReference>
<organism evidence="2 3">
    <name type="scientific">Brasilonema bromeliae SPC951</name>
    <dbReference type="NCBI Taxonomy" id="385972"/>
    <lineage>
        <taxon>Bacteria</taxon>
        <taxon>Bacillati</taxon>
        <taxon>Cyanobacteriota</taxon>
        <taxon>Cyanophyceae</taxon>
        <taxon>Nostocales</taxon>
        <taxon>Scytonemataceae</taxon>
        <taxon>Brasilonema</taxon>
        <taxon>Bromeliae group (in: Brasilonema)</taxon>
    </lineage>
</organism>
<sequence length="51" mass="6053">MVKVNLNVRVEQAEMEILETYAEQTGRTKTDIIREYIRSLAIRRPHHSLNE</sequence>
<evidence type="ECO:0000259" key="1">
    <source>
        <dbReference type="Pfam" id="PF01402"/>
    </source>
</evidence>